<keyword evidence="2" id="KW-0805">Transcription regulation</keyword>
<keyword evidence="3" id="KW-0731">Sigma factor</keyword>
<organism evidence="9 10">
    <name type="scientific">Thermomonospora echinospora</name>
    <dbReference type="NCBI Taxonomy" id="1992"/>
    <lineage>
        <taxon>Bacteria</taxon>
        <taxon>Bacillati</taxon>
        <taxon>Actinomycetota</taxon>
        <taxon>Actinomycetes</taxon>
        <taxon>Streptosporangiales</taxon>
        <taxon>Thermomonosporaceae</taxon>
        <taxon>Thermomonospora</taxon>
    </lineage>
</organism>
<dbReference type="PANTHER" id="PTHR43133">
    <property type="entry name" value="RNA POLYMERASE ECF-TYPE SIGMA FACTO"/>
    <property type="match status" value="1"/>
</dbReference>
<evidence type="ECO:0000256" key="4">
    <source>
        <dbReference type="ARBA" id="ARBA00023125"/>
    </source>
</evidence>
<dbReference type="PANTHER" id="PTHR43133:SF8">
    <property type="entry name" value="RNA POLYMERASE SIGMA FACTOR HI_1459-RELATED"/>
    <property type="match status" value="1"/>
</dbReference>
<dbReference type="GO" id="GO:0006352">
    <property type="term" value="P:DNA-templated transcription initiation"/>
    <property type="evidence" value="ECO:0007669"/>
    <property type="project" value="InterPro"/>
</dbReference>
<evidence type="ECO:0000256" key="1">
    <source>
        <dbReference type="ARBA" id="ARBA00010641"/>
    </source>
</evidence>
<keyword evidence="5" id="KW-0804">Transcription</keyword>
<sequence length="630" mass="66777">MPRWTSQTPDADRRFVQGLNEENEESLGALYDTYGEQLYDYCLSMAAEPKAAADLVHDTFIDAQRRAPRMRDRTQLRAWLYGAARRRCMQRGRTRGLSWNWASGSAWMQEVFGTDAGVTPGELRELVESALGRLDFADQEVLLLTLRHGLRAAETSVVLGQPARRVTALVAQARARAEAAVTAELRSMSRRCQAGRAPVPALHPAEAPVELADRTAELESSVGARAGGTSSPSDVRVAPVPGGRRLTRNGASAGGDAPPEGTKGAEDAEGAEDAKDAAHAGGRTSGGLVVGAGSAVDGPETRRRAAGRHGRTARGRRRRAAGAPCPSSDPALDRHLDDCAECGRRDRVTVAALLVLAPAPVLPAALRHRVVHTATDPELAGHRTDIAARGGTLTPEGLPRQPDVPSQYTRRWLFVGGGAAGALVTTLVAILLMNPVSSDIRFPFDPRPQPSIGDVRQGASDGRLGDRPMAQGPDGSPQVPPSPGGQTPQVPHPEDTPPDRDGRTPRAPQPPPDPEDPQKPEDPQSPQQPPLPPQAGELAVGPAEVTVGRNGAVITLTAQDGPVAWSAVTTSDKLSLSASDGTLEAGASTDLHVLLKDRSLINLPGEAMITVTDRQGERHEIDVRWHLSLL</sequence>
<dbReference type="OrthoDB" id="3453271at2"/>
<keyword evidence="7" id="KW-0472">Membrane</keyword>
<protein>
    <submittedName>
        <fullName evidence="9">RNA polymerase sigma factor, sigma-70 family</fullName>
    </submittedName>
</protein>
<dbReference type="SUPFAM" id="SSF88946">
    <property type="entry name" value="Sigma2 domain of RNA polymerase sigma factors"/>
    <property type="match status" value="1"/>
</dbReference>
<dbReference type="AlphaFoldDB" id="A0A1H6CWE1"/>
<dbReference type="EMBL" id="FNVO01000011">
    <property type="protein sequence ID" value="SEG77033.1"/>
    <property type="molecule type" value="Genomic_DNA"/>
</dbReference>
<dbReference type="InterPro" id="IPR013325">
    <property type="entry name" value="RNA_pol_sigma_r2"/>
</dbReference>
<proteinExistence type="inferred from homology"/>
<evidence type="ECO:0000256" key="3">
    <source>
        <dbReference type="ARBA" id="ARBA00023082"/>
    </source>
</evidence>
<dbReference type="Proteomes" id="UP000236723">
    <property type="component" value="Unassembled WGS sequence"/>
</dbReference>
<evidence type="ECO:0000256" key="6">
    <source>
        <dbReference type="SAM" id="MobiDB-lite"/>
    </source>
</evidence>
<evidence type="ECO:0000259" key="8">
    <source>
        <dbReference type="Pfam" id="PF04542"/>
    </source>
</evidence>
<dbReference type="InterPro" id="IPR007627">
    <property type="entry name" value="RNA_pol_sigma70_r2"/>
</dbReference>
<feature type="compositionally biased region" description="Basic residues" evidence="6">
    <location>
        <begin position="304"/>
        <end position="320"/>
    </location>
</feature>
<dbReference type="GO" id="GO:0003677">
    <property type="term" value="F:DNA binding"/>
    <property type="evidence" value="ECO:0007669"/>
    <property type="project" value="UniProtKB-KW"/>
</dbReference>
<feature type="compositionally biased region" description="Basic and acidic residues" evidence="6">
    <location>
        <begin position="492"/>
        <end position="504"/>
    </location>
</feature>
<feature type="region of interest" description="Disordered" evidence="6">
    <location>
        <begin position="443"/>
        <end position="537"/>
    </location>
</feature>
<keyword evidence="10" id="KW-1185">Reference proteome</keyword>
<evidence type="ECO:0000313" key="10">
    <source>
        <dbReference type="Proteomes" id="UP000236723"/>
    </source>
</evidence>
<dbReference type="InterPro" id="IPR013324">
    <property type="entry name" value="RNA_pol_sigma_r3/r4-like"/>
</dbReference>
<keyword evidence="4" id="KW-0238">DNA-binding</keyword>
<evidence type="ECO:0000256" key="7">
    <source>
        <dbReference type="SAM" id="Phobius"/>
    </source>
</evidence>
<feature type="region of interest" description="Disordered" evidence="6">
    <location>
        <begin position="221"/>
        <end position="332"/>
    </location>
</feature>
<gene>
    <name evidence="9" type="ORF">SAMN04489712_111239</name>
</gene>
<reference evidence="10" key="1">
    <citation type="submission" date="2016-10" db="EMBL/GenBank/DDBJ databases">
        <authorList>
            <person name="Varghese N."/>
            <person name="Submissions S."/>
        </authorList>
    </citation>
    <scope>NUCLEOTIDE SEQUENCE [LARGE SCALE GENOMIC DNA]</scope>
    <source>
        <strain evidence="10">DSM 43163</strain>
    </source>
</reference>
<keyword evidence="7" id="KW-0812">Transmembrane</keyword>
<dbReference type="RefSeq" id="WP_103940352.1">
    <property type="nucleotide sequence ID" value="NZ_FNVO01000011.1"/>
</dbReference>
<accession>A0A1H6CWE1</accession>
<dbReference type="Pfam" id="PF04542">
    <property type="entry name" value="Sigma70_r2"/>
    <property type="match status" value="1"/>
</dbReference>
<feature type="transmembrane region" description="Helical" evidence="7">
    <location>
        <begin position="412"/>
        <end position="433"/>
    </location>
</feature>
<feature type="domain" description="RNA polymerase sigma-70 region 2" evidence="8">
    <location>
        <begin position="30"/>
        <end position="94"/>
    </location>
</feature>
<evidence type="ECO:0000256" key="5">
    <source>
        <dbReference type="ARBA" id="ARBA00023163"/>
    </source>
</evidence>
<dbReference type="Gene3D" id="1.10.1740.10">
    <property type="match status" value="1"/>
</dbReference>
<dbReference type="InterPro" id="IPR039425">
    <property type="entry name" value="RNA_pol_sigma-70-like"/>
</dbReference>
<name>A0A1H6CWE1_9ACTN</name>
<evidence type="ECO:0000256" key="2">
    <source>
        <dbReference type="ARBA" id="ARBA00023015"/>
    </source>
</evidence>
<comment type="similarity">
    <text evidence="1">Belongs to the sigma-70 factor family. ECF subfamily.</text>
</comment>
<evidence type="ECO:0000313" key="9">
    <source>
        <dbReference type="EMBL" id="SEG77033.1"/>
    </source>
</evidence>
<dbReference type="GO" id="GO:0016987">
    <property type="term" value="F:sigma factor activity"/>
    <property type="evidence" value="ECO:0007669"/>
    <property type="project" value="UniProtKB-KW"/>
</dbReference>
<keyword evidence="7" id="KW-1133">Transmembrane helix</keyword>
<dbReference type="SUPFAM" id="SSF88659">
    <property type="entry name" value="Sigma3 and sigma4 domains of RNA polymerase sigma factors"/>
    <property type="match status" value="1"/>
</dbReference>